<reference evidence="2 3" key="1">
    <citation type="submission" date="2015-07" db="EMBL/GenBank/DDBJ databases">
        <title>Draft genome sequence of the Amantichitinum ursilacus IGB-41, a new chitin-degrading bacterium.</title>
        <authorList>
            <person name="Kirstahler P."/>
            <person name="Guenther M."/>
            <person name="Grumaz C."/>
            <person name="Rupp S."/>
            <person name="Zibek S."/>
            <person name="Sohn K."/>
        </authorList>
    </citation>
    <scope>NUCLEOTIDE SEQUENCE [LARGE SCALE GENOMIC DNA]</scope>
    <source>
        <strain evidence="2 3">IGB-41</strain>
    </source>
</reference>
<dbReference type="InterPro" id="IPR002645">
    <property type="entry name" value="STAS_dom"/>
</dbReference>
<gene>
    <name evidence="2" type="ORF">WG78_00580</name>
</gene>
<dbReference type="SUPFAM" id="SSF52091">
    <property type="entry name" value="SpoIIaa-like"/>
    <property type="match status" value="1"/>
</dbReference>
<dbReference type="InterPro" id="IPR052746">
    <property type="entry name" value="MlaB_ABC_Transporter"/>
</dbReference>
<feature type="domain" description="STAS" evidence="1">
    <location>
        <begin position="14"/>
        <end position="105"/>
    </location>
</feature>
<proteinExistence type="predicted"/>
<protein>
    <submittedName>
        <fullName evidence="2">STAS domain protein</fullName>
    </submittedName>
</protein>
<dbReference type="CDD" id="cd07043">
    <property type="entry name" value="STAS_anti-anti-sigma_factors"/>
    <property type="match status" value="1"/>
</dbReference>
<name>A0A0N0GR51_9NEIS</name>
<dbReference type="InterPro" id="IPR058548">
    <property type="entry name" value="MlaB-like_STAS"/>
</dbReference>
<dbReference type="OrthoDB" id="8527158at2"/>
<dbReference type="PROSITE" id="PS50801">
    <property type="entry name" value="STAS"/>
    <property type="match status" value="1"/>
</dbReference>
<dbReference type="InterPro" id="IPR036513">
    <property type="entry name" value="STAS_dom_sf"/>
</dbReference>
<sequence length="105" mass="11702">MPLRSENDGPQGTLHIEGEFNIYQADQLKPLLLAELSAMENITVDLAQVEEIDTAGIQLLLMLKQEAARQQKAISFINHSKPVLEVFELCNLGGHFGDPMIFTRP</sequence>
<dbReference type="EMBL" id="LAQT01000001">
    <property type="protein sequence ID" value="KPC55109.1"/>
    <property type="molecule type" value="Genomic_DNA"/>
</dbReference>
<dbReference type="Proteomes" id="UP000037939">
    <property type="component" value="Unassembled WGS sequence"/>
</dbReference>
<dbReference type="AlphaFoldDB" id="A0A0N0GR51"/>
<comment type="caution">
    <text evidence="2">The sequence shown here is derived from an EMBL/GenBank/DDBJ whole genome shotgun (WGS) entry which is preliminary data.</text>
</comment>
<evidence type="ECO:0000313" key="3">
    <source>
        <dbReference type="Proteomes" id="UP000037939"/>
    </source>
</evidence>
<dbReference type="Gene3D" id="3.30.750.24">
    <property type="entry name" value="STAS domain"/>
    <property type="match status" value="1"/>
</dbReference>
<keyword evidence="3" id="KW-1185">Reference proteome</keyword>
<dbReference type="PANTHER" id="PTHR35849">
    <property type="entry name" value="BLR2341 PROTEIN"/>
    <property type="match status" value="1"/>
</dbReference>
<dbReference type="PANTHER" id="PTHR35849:SF2">
    <property type="entry name" value="BLR2341 PROTEIN"/>
    <property type="match status" value="1"/>
</dbReference>
<organism evidence="2 3">
    <name type="scientific">Amantichitinum ursilacus</name>
    <dbReference type="NCBI Taxonomy" id="857265"/>
    <lineage>
        <taxon>Bacteria</taxon>
        <taxon>Pseudomonadati</taxon>
        <taxon>Pseudomonadota</taxon>
        <taxon>Betaproteobacteria</taxon>
        <taxon>Neisseriales</taxon>
        <taxon>Chitinibacteraceae</taxon>
        <taxon>Amantichitinum</taxon>
    </lineage>
</organism>
<accession>A0A0N0GR51</accession>
<evidence type="ECO:0000313" key="2">
    <source>
        <dbReference type="EMBL" id="KPC55109.1"/>
    </source>
</evidence>
<dbReference type="STRING" id="857265.WG78_00580"/>
<dbReference type="RefSeq" id="WP_053935840.1">
    <property type="nucleotide sequence ID" value="NZ_LAQT01000001.1"/>
</dbReference>
<dbReference type="Pfam" id="PF13466">
    <property type="entry name" value="STAS_2"/>
    <property type="match status" value="1"/>
</dbReference>
<evidence type="ECO:0000259" key="1">
    <source>
        <dbReference type="PROSITE" id="PS50801"/>
    </source>
</evidence>